<feature type="binding site" evidence="7">
    <location>
        <position position="100"/>
    </location>
    <ligand>
        <name>Zn(2+)</name>
        <dbReference type="ChEBI" id="CHEBI:29105"/>
    </ligand>
</feature>
<keyword evidence="2 7" id="KW-0479">Metal-binding</keyword>
<dbReference type="InterPro" id="IPR022380">
    <property type="entry name" value="Glu-Q_tRNA(Asp)_Synthase"/>
</dbReference>
<dbReference type="GO" id="GO:0004818">
    <property type="term" value="F:glutamate-tRNA ligase activity"/>
    <property type="evidence" value="ECO:0007669"/>
    <property type="project" value="TreeGrafter"/>
</dbReference>
<dbReference type="InterPro" id="IPR000924">
    <property type="entry name" value="Glu/Gln-tRNA-synth"/>
</dbReference>
<keyword evidence="8" id="KW-0648">Protein biosynthesis</keyword>
<keyword evidence="1 7" id="KW-0436">Ligase</keyword>
<dbReference type="PANTHER" id="PTHR43311">
    <property type="entry name" value="GLUTAMATE--TRNA LIGASE"/>
    <property type="match status" value="1"/>
</dbReference>
<dbReference type="HAMAP" id="MF_01428">
    <property type="entry name" value="Glu_Q_tRNA_synth"/>
    <property type="match status" value="1"/>
</dbReference>
<dbReference type="SUPFAM" id="SSF52374">
    <property type="entry name" value="Nucleotidylyl transferase"/>
    <property type="match status" value="1"/>
</dbReference>
<evidence type="ECO:0000256" key="5">
    <source>
        <dbReference type="ARBA" id="ARBA00022840"/>
    </source>
</evidence>
<evidence type="ECO:0000256" key="1">
    <source>
        <dbReference type="ARBA" id="ARBA00022598"/>
    </source>
</evidence>
<evidence type="ECO:0000256" key="7">
    <source>
        <dbReference type="HAMAP-Rule" id="MF_01428"/>
    </source>
</evidence>
<dbReference type="STRING" id="861298.SAMN04488136_11515"/>
<dbReference type="OrthoDB" id="9807503at2"/>
<comment type="similarity">
    <text evidence="7">Belongs to the class-I aminoacyl-tRNA synthetase family. GluQ subfamily.</text>
</comment>
<proteinExistence type="inferred from homology"/>
<feature type="short sequence motif" description="'HIGH' region" evidence="7">
    <location>
        <begin position="9"/>
        <end position="19"/>
    </location>
</feature>
<feature type="binding site" evidence="7">
    <location>
        <begin position="6"/>
        <end position="10"/>
    </location>
    <ligand>
        <name>L-glutamate</name>
        <dbReference type="ChEBI" id="CHEBI:29985"/>
    </ligand>
</feature>
<evidence type="ECO:0000256" key="6">
    <source>
        <dbReference type="ARBA" id="ARBA00023146"/>
    </source>
</evidence>
<dbReference type="InterPro" id="IPR014729">
    <property type="entry name" value="Rossmann-like_a/b/a_fold"/>
</dbReference>
<dbReference type="FunFam" id="3.40.50.620:FF:000093">
    <property type="entry name" value="Glutamyl-Q tRNA(Asp) synthetase"/>
    <property type="match status" value="1"/>
</dbReference>
<comment type="function">
    <text evidence="7">Catalyzes the tRNA-independent activation of glutamate in presence of ATP and the subsequent transfer of glutamate onto a tRNA(Asp). Glutamate is transferred on the 2-amino-5-(4,5-dihydroxy-2-cyclopenten-1-yl) moiety of the queuosine in the wobble position of the QUC anticodon.</text>
</comment>
<name>A0A1G8C2H9_9VIBR</name>
<feature type="binding site" evidence="7">
    <location>
        <position position="229"/>
    </location>
    <ligand>
        <name>ATP</name>
        <dbReference type="ChEBI" id="CHEBI:30616"/>
    </ligand>
</feature>
<evidence type="ECO:0000256" key="4">
    <source>
        <dbReference type="ARBA" id="ARBA00022833"/>
    </source>
</evidence>
<dbReference type="EC" id="6.1.1.-" evidence="7"/>
<dbReference type="Pfam" id="PF00749">
    <property type="entry name" value="tRNA-synt_1c"/>
    <property type="match status" value="1"/>
</dbReference>
<dbReference type="InterPro" id="IPR049940">
    <property type="entry name" value="GluQ/Sye"/>
</dbReference>
<dbReference type="GO" id="GO:0008270">
    <property type="term" value="F:zinc ion binding"/>
    <property type="evidence" value="ECO:0007669"/>
    <property type="project" value="UniProtKB-UniRule"/>
</dbReference>
<feature type="domain" description="Glutamyl/glutaminyl-tRNA synthetase class Ib catalytic" evidence="9">
    <location>
        <begin position="6"/>
        <end position="254"/>
    </location>
</feature>
<dbReference type="GO" id="GO:0006400">
    <property type="term" value="P:tRNA modification"/>
    <property type="evidence" value="ECO:0007669"/>
    <property type="project" value="InterPro"/>
</dbReference>
<dbReference type="Gene3D" id="3.40.50.620">
    <property type="entry name" value="HUPs"/>
    <property type="match status" value="1"/>
</dbReference>
<keyword evidence="6 7" id="KW-0030">Aminoacyl-tRNA synthetase</keyword>
<feature type="binding site" evidence="7">
    <location>
        <position position="98"/>
    </location>
    <ligand>
        <name>Zn(2+)</name>
        <dbReference type="ChEBI" id="CHEBI:29105"/>
    </ligand>
</feature>
<evidence type="ECO:0000256" key="3">
    <source>
        <dbReference type="ARBA" id="ARBA00022741"/>
    </source>
</evidence>
<feature type="short sequence motif" description="'KMSKS' region" evidence="7">
    <location>
        <begin position="226"/>
        <end position="230"/>
    </location>
</feature>
<keyword evidence="11" id="KW-1185">Reference proteome</keyword>
<evidence type="ECO:0000256" key="8">
    <source>
        <dbReference type="RuleBase" id="RU363037"/>
    </source>
</evidence>
<dbReference type="NCBIfam" id="TIGR03838">
    <property type="entry name" value="queuosine_YadB"/>
    <property type="match status" value="1"/>
</dbReference>
<dbReference type="InterPro" id="IPR020058">
    <property type="entry name" value="Glu/Gln-tRNA-synth_Ib_cat-dom"/>
</dbReference>
<dbReference type="EMBL" id="FNDD01000015">
    <property type="protein sequence ID" value="SDH39539.1"/>
    <property type="molecule type" value="Genomic_DNA"/>
</dbReference>
<dbReference type="AlphaFoldDB" id="A0A1G8C2H9"/>
<evidence type="ECO:0000313" key="11">
    <source>
        <dbReference type="Proteomes" id="UP000198854"/>
    </source>
</evidence>
<dbReference type="PRINTS" id="PR00987">
    <property type="entry name" value="TRNASYNTHGLU"/>
</dbReference>
<feature type="binding site" evidence="7">
    <location>
        <position position="170"/>
    </location>
    <ligand>
        <name>L-glutamate</name>
        <dbReference type="ChEBI" id="CHEBI:29985"/>
    </ligand>
</feature>
<dbReference type="NCBIfam" id="NF004314">
    <property type="entry name" value="PRK05710.1-3"/>
    <property type="match status" value="1"/>
</dbReference>
<dbReference type="Proteomes" id="UP000198854">
    <property type="component" value="Unassembled WGS sequence"/>
</dbReference>
<gene>
    <name evidence="7" type="primary">gluQ</name>
    <name evidence="10" type="ORF">SAMN04488136_11515</name>
</gene>
<protein>
    <recommendedName>
        <fullName evidence="7">Glutamyl-Q tRNA(Asp) synthetase</fullName>
        <shortName evidence="7">Glu-Q-RSs</shortName>
        <ecNumber evidence="7">6.1.1.-</ecNumber>
    </recommendedName>
</protein>
<feature type="binding site" evidence="7">
    <location>
        <position position="116"/>
    </location>
    <ligand>
        <name>Zn(2+)</name>
        <dbReference type="ChEBI" id="CHEBI:29105"/>
    </ligand>
</feature>
<comment type="cofactor">
    <cofactor evidence="7">
        <name>Zn(2+)</name>
        <dbReference type="ChEBI" id="CHEBI:29105"/>
    </cofactor>
    <text evidence="7">Binds 1 zinc ion per subunit.</text>
</comment>
<dbReference type="GO" id="GO:0005524">
    <property type="term" value="F:ATP binding"/>
    <property type="evidence" value="ECO:0007669"/>
    <property type="project" value="UniProtKB-KW"/>
</dbReference>
<dbReference type="PANTHER" id="PTHR43311:SF1">
    <property type="entry name" value="GLUTAMYL-Q TRNA(ASP) SYNTHETASE"/>
    <property type="match status" value="1"/>
</dbReference>
<keyword evidence="4 7" id="KW-0862">Zinc</keyword>
<sequence length="296" mass="33416">MTYIGRFAPSPSGPLHFGSLVAALGSYFQARSQHGQWLVRIEDLDPPREMPGAASAILRTLEAYQLEWDGEIVYQSQRHSLYQQQINAWLSQGDAYYCRCTRKQIKQTGGFYSGTCRELKIQDSHGCAIRLKMHHPVYQFDDQRHGVIAIPNPLADEDFIIKRRDGLFAYNLAVVLDDIAQGVTEVVRGADLIEPTGRQISLYKLLNQPCVSYLHLPLALDEHGQKLSKQNHATAIDDSNPRPALIAAMNFLGFDIPKQVLQATLGEILQWGIENWQICQLPDTLEITPRFSNESR</sequence>
<accession>A0A1G8C2H9</accession>
<dbReference type="RefSeq" id="WP_093274636.1">
    <property type="nucleotide sequence ID" value="NZ_FNDD01000015.1"/>
</dbReference>
<evidence type="ECO:0000256" key="2">
    <source>
        <dbReference type="ARBA" id="ARBA00022723"/>
    </source>
</evidence>
<dbReference type="GO" id="GO:0005829">
    <property type="term" value="C:cytosol"/>
    <property type="evidence" value="ECO:0007669"/>
    <property type="project" value="TreeGrafter"/>
</dbReference>
<feature type="binding site" evidence="7">
    <location>
        <position position="112"/>
    </location>
    <ligand>
        <name>Zn(2+)</name>
        <dbReference type="ChEBI" id="CHEBI:29105"/>
    </ligand>
</feature>
<evidence type="ECO:0000313" key="10">
    <source>
        <dbReference type="EMBL" id="SDH39539.1"/>
    </source>
</evidence>
<organism evidence="10 11">
    <name type="scientific">Vibrio xiamenensis</name>
    <dbReference type="NCBI Taxonomy" id="861298"/>
    <lineage>
        <taxon>Bacteria</taxon>
        <taxon>Pseudomonadati</taxon>
        <taxon>Pseudomonadota</taxon>
        <taxon>Gammaproteobacteria</taxon>
        <taxon>Vibrionales</taxon>
        <taxon>Vibrionaceae</taxon>
        <taxon>Vibrio</taxon>
    </lineage>
</organism>
<keyword evidence="5 7" id="KW-0067">ATP-binding</keyword>
<reference evidence="10 11" key="1">
    <citation type="submission" date="2016-10" db="EMBL/GenBank/DDBJ databases">
        <authorList>
            <person name="de Groot N.N."/>
        </authorList>
    </citation>
    <scope>NUCLEOTIDE SEQUENCE [LARGE SCALE GENOMIC DNA]</scope>
    <source>
        <strain evidence="10 11">CGMCC 1.10228</strain>
    </source>
</reference>
<feature type="binding site" evidence="7">
    <location>
        <position position="188"/>
    </location>
    <ligand>
        <name>L-glutamate</name>
        <dbReference type="ChEBI" id="CHEBI:29985"/>
    </ligand>
</feature>
<evidence type="ECO:0000259" key="9">
    <source>
        <dbReference type="Pfam" id="PF00749"/>
    </source>
</evidence>
<feature type="binding site" evidence="7">
    <location>
        <position position="42"/>
    </location>
    <ligand>
        <name>L-glutamate</name>
        <dbReference type="ChEBI" id="CHEBI:29985"/>
    </ligand>
</feature>
<dbReference type="GO" id="GO:0006424">
    <property type="term" value="P:glutamyl-tRNA aminoacylation"/>
    <property type="evidence" value="ECO:0007669"/>
    <property type="project" value="InterPro"/>
</dbReference>
<keyword evidence="3 7" id="KW-0547">Nucleotide-binding</keyword>